<accession>A0ABW3P1Z2</accession>
<comment type="caution">
    <text evidence="3">The sequence shown here is derived from an EMBL/GenBank/DDBJ whole genome shotgun (WGS) entry which is preliminary data.</text>
</comment>
<evidence type="ECO:0000256" key="2">
    <source>
        <dbReference type="SAM" id="MobiDB-lite"/>
    </source>
</evidence>
<proteinExistence type="predicted"/>
<feature type="compositionally biased region" description="Basic and acidic residues" evidence="2">
    <location>
        <begin position="195"/>
        <end position="209"/>
    </location>
</feature>
<evidence type="ECO:0000313" key="4">
    <source>
        <dbReference type="Proteomes" id="UP001597203"/>
    </source>
</evidence>
<organism evidence="3 4">
    <name type="scientific">Sphingobium olei</name>
    <dbReference type="NCBI Taxonomy" id="420955"/>
    <lineage>
        <taxon>Bacteria</taxon>
        <taxon>Pseudomonadati</taxon>
        <taxon>Pseudomonadota</taxon>
        <taxon>Alphaproteobacteria</taxon>
        <taxon>Sphingomonadales</taxon>
        <taxon>Sphingomonadaceae</taxon>
        <taxon>Sphingobium</taxon>
    </lineage>
</organism>
<name>A0ABW3P1Z2_9SPHN</name>
<evidence type="ECO:0008006" key="5">
    <source>
        <dbReference type="Google" id="ProtNLM"/>
    </source>
</evidence>
<dbReference type="EMBL" id="JBHTLS010000126">
    <property type="protein sequence ID" value="MFD1105660.1"/>
    <property type="molecule type" value="Genomic_DNA"/>
</dbReference>
<reference evidence="4" key="1">
    <citation type="journal article" date="2019" name="Int. J. Syst. Evol. Microbiol.">
        <title>The Global Catalogue of Microorganisms (GCM) 10K type strain sequencing project: providing services to taxonomists for standard genome sequencing and annotation.</title>
        <authorList>
            <consortium name="The Broad Institute Genomics Platform"/>
            <consortium name="The Broad Institute Genome Sequencing Center for Infectious Disease"/>
            <person name="Wu L."/>
            <person name="Ma J."/>
        </authorList>
    </citation>
    <scope>NUCLEOTIDE SEQUENCE [LARGE SCALE GENOMIC DNA]</scope>
    <source>
        <strain evidence="4">CCUG 54329</strain>
    </source>
</reference>
<dbReference type="RefSeq" id="WP_380911618.1">
    <property type="nucleotide sequence ID" value="NZ_JBHTLS010000126.1"/>
</dbReference>
<evidence type="ECO:0000256" key="1">
    <source>
        <dbReference type="SAM" id="Coils"/>
    </source>
</evidence>
<evidence type="ECO:0000313" key="3">
    <source>
        <dbReference type="EMBL" id="MFD1105660.1"/>
    </source>
</evidence>
<sequence>MATKDEWVEPKEFDKIADETLLEKGGDLKKVNANMIATRMGKTKANATFYRLFDDWKQRRRVQAHLPPFVVQDKHREMLEAVLVAVGTEISAEATHVAGFRTRDLQDENDSLRGDRNDLLTMVDERDAALEAAGRQIEQLTAELAEACADVADQTRKAEALESRLFALQDTRNALGDPDTIRHLAGLIASAVSEKTTERPEPGAKDRPANRPTKVSDPAADGHADLLGHRPASRASGSSSRDLDGACHK</sequence>
<gene>
    <name evidence="3" type="ORF">ACFQ24_12370</name>
</gene>
<protein>
    <recommendedName>
        <fullName evidence="5">KfrA N-terminal DNA-binding domain-containing protein</fullName>
    </recommendedName>
</protein>
<keyword evidence="1" id="KW-0175">Coiled coil</keyword>
<dbReference type="Proteomes" id="UP001597203">
    <property type="component" value="Unassembled WGS sequence"/>
</dbReference>
<keyword evidence="4" id="KW-1185">Reference proteome</keyword>
<feature type="coiled-coil region" evidence="1">
    <location>
        <begin position="123"/>
        <end position="171"/>
    </location>
</feature>
<feature type="region of interest" description="Disordered" evidence="2">
    <location>
        <begin position="192"/>
        <end position="249"/>
    </location>
</feature>